<dbReference type="AlphaFoldDB" id="A0A2T9JIC8"/>
<gene>
    <name evidence="1" type="ORF">DDF67_21160</name>
</gene>
<dbReference type="InterPro" id="IPR043746">
    <property type="entry name" value="DUF5691"/>
</dbReference>
<comment type="caution">
    <text evidence="1">The sequence shown here is derived from an EMBL/GenBank/DDBJ whole genome shotgun (WGS) entry which is preliminary data.</text>
</comment>
<sequence>MLELEDHLARIRGAWMAGRAAVDHAPAAWRDAVGTGGEAEAALVALTGQALQVLFRPVAPPLAARDLLPSLPMPTPPEAARARIRRVLAARRSEEGGARFVVQLLAARGYVMHPADWLPRASDDWAPDVYAPWIDWAAAETAGASSEALTADSWNDWPWARRRVALTALRRSDPAAARALVAAKAGGEPAERRLRVLEVLEVGLSADDAAVLGGFASDRSDRVRGLVRRLLSRLGRGEGEGDAEPAQELAAMVELGCVGLIKRRHQLKLKPLKNPIQEGRRRALMGVVTLAALAKALGVDEKALVESVPVGEPWAISTFMGMVEETAAPEAWRALFDLALHDAAIPLDLVAILARRAPADERRNVLPTILEREDGSGFRGALAVAGEVLGHAGPGPLARSLAYKELFDLIGPSLSAEARTPPLLAVGLNNLGLLLDQAGARSVVEACAAAGLSIADPRLDLLHLNIALNPERPT</sequence>
<dbReference type="EMBL" id="QDKQ01000069">
    <property type="protein sequence ID" value="PVM83444.1"/>
    <property type="molecule type" value="Genomic_DNA"/>
</dbReference>
<dbReference type="OrthoDB" id="7376317at2"/>
<dbReference type="Proteomes" id="UP000245073">
    <property type="component" value="Unassembled WGS sequence"/>
</dbReference>
<proteinExistence type="predicted"/>
<dbReference type="RefSeq" id="WP_109102795.1">
    <property type="nucleotide sequence ID" value="NZ_QDKQ01000069.1"/>
</dbReference>
<accession>A0A2T9JIC8</accession>
<name>A0A2T9JIC8_9CAUL</name>
<evidence type="ECO:0000313" key="1">
    <source>
        <dbReference type="EMBL" id="PVM83444.1"/>
    </source>
</evidence>
<evidence type="ECO:0000313" key="2">
    <source>
        <dbReference type="Proteomes" id="UP000245073"/>
    </source>
</evidence>
<organism evidence="1 2">
    <name type="scientific">Caulobacter endophyticus</name>
    <dbReference type="NCBI Taxonomy" id="2172652"/>
    <lineage>
        <taxon>Bacteria</taxon>
        <taxon>Pseudomonadati</taxon>
        <taxon>Pseudomonadota</taxon>
        <taxon>Alphaproteobacteria</taxon>
        <taxon>Caulobacterales</taxon>
        <taxon>Caulobacteraceae</taxon>
        <taxon>Caulobacter</taxon>
    </lineage>
</organism>
<protein>
    <submittedName>
        <fullName evidence="1">Uncharacterized protein</fullName>
    </submittedName>
</protein>
<dbReference type="Pfam" id="PF18944">
    <property type="entry name" value="DUF5691"/>
    <property type="match status" value="1"/>
</dbReference>
<keyword evidence="2" id="KW-1185">Reference proteome</keyword>
<reference evidence="1 2" key="1">
    <citation type="submission" date="2018-04" db="EMBL/GenBank/DDBJ databases">
        <title>The genome sequence of Caulobacter sp. 744.</title>
        <authorList>
            <person name="Gao J."/>
            <person name="Sun J."/>
        </authorList>
    </citation>
    <scope>NUCLEOTIDE SEQUENCE [LARGE SCALE GENOMIC DNA]</scope>
    <source>
        <strain evidence="1 2">774</strain>
    </source>
</reference>